<proteinExistence type="predicted"/>
<feature type="domain" description="N-acetylmuramoyl-L-alanine amidase" evidence="1">
    <location>
        <begin position="9"/>
        <end position="138"/>
    </location>
</feature>
<dbReference type="InterPro" id="IPR002502">
    <property type="entry name" value="Amidase_domain"/>
</dbReference>
<evidence type="ECO:0000313" key="3">
    <source>
        <dbReference type="Proteomes" id="UP000277498"/>
    </source>
</evidence>
<accession>A0A3P5XB19</accession>
<evidence type="ECO:0000313" key="2">
    <source>
        <dbReference type="EMBL" id="VDC31846.1"/>
    </source>
</evidence>
<dbReference type="Gene3D" id="3.40.80.10">
    <property type="entry name" value="Peptidoglycan recognition protein-like"/>
    <property type="match status" value="1"/>
</dbReference>
<evidence type="ECO:0000259" key="1">
    <source>
        <dbReference type="Pfam" id="PF01510"/>
    </source>
</evidence>
<organism evidence="2 3">
    <name type="scientific">Pseudogemmobacter humi</name>
    <dbReference type="NCBI Taxonomy" id="2483812"/>
    <lineage>
        <taxon>Bacteria</taxon>
        <taxon>Pseudomonadati</taxon>
        <taxon>Pseudomonadota</taxon>
        <taxon>Alphaproteobacteria</taxon>
        <taxon>Rhodobacterales</taxon>
        <taxon>Paracoccaceae</taxon>
        <taxon>Pseudogemmobacter</taxon>
    </lineage>
</organism>
<dbReference type="AlphaFoldDB" id="A0A3P5XB19"/>
<dbReference type="GO" id="GO:0009253">
    <property type="term" value="P:peptidoglycan catabolic process"/>
    <property type="evidence" value="ECO:0007669"/>
    <property type="project" value="InterPro"/>
</dbReference>
<dbReference type="Proteomes" id="UP000277498">
    <property type="component" value="Unassembled WGS sequence"/>
</dbReference>
<dbReference type="RefSeq" id="WP_124087903.1">
    <property type="nucleotide sequence ID" value="NZ_UXAW01000089.1"/>
</dbReference>
<sequence>MIYQGKARAPVREAVIHCAAIKTGQFKGQRPFQVFSTINRWHHERGFTNGFGYHGLVMPDGSFYSGRPYSMIGAHVQGHNTGTLGFLLIESREITRIGEFEDWFTPVQRQTLRRELGYVSGLERVTGHNDHANRLCPGFKVKTSDWL</sequence>
<name>A0A3P5XB19_9RHOB</name>
<dbReference type="InterPro" id="IPR036505">
    <property type="entry name" value="Amidase/PGRP_sf"/>
</dbReference>
<dbReference type="Pfam" id="PF01510">
    <property type="entry name" value="Amidase_2"/>
    <property type="match status" value="1"/>
</dbReference>
<reference evidence="2 3" key="1">
    <citation type="submission" date="2018-11" db="EMBL/GenBank/DDBJ databases">
        <authorList>
            <person name="Criscuolo A."/>
        </authorList>
    </citation>
    <scope>NUCLEOTIDE SEQUENCE [LARGE SCALE GENOMIC DNA]</scope>
    <source>
        <strain evidence="2">ACIP111625</strain>
    </source>
</reference>
<keyword evidence="3" id="KW-1185">Reference proteome</keyword>
<dbReference type="GO" id="GO:0008745">
    <property type="term" value="F:N-acetylmuramoyl-L-alanine amidase activity"/>
    <property type="evidence" value="ECO:0007669"/>
    <property type="project" value="InterPro"/>
</dbReference>
<gene>
    <name evidence="2" type="ORF">XINFAN_03192</name>
</gene>
<dbReference type="SUPFAM" id="SSF55846">
    <property type="entry name" value="N-acetylmuramoyl-L-alanine amidase-like"/>
    <property type="match status" value="1"/>
</dbReference>
<dbReference type="EMBL" id="UXAW01000089">
    <property type="protein sequence ID" value="VDC31846.1"/>
    <property type="molecule type" value="Genomic_DNA"/>
</dbReference>
<protein>
    <submittedName>
        <fullName evidence="2">N-acetylmuramoyl-L-alanine amidase</fullName>
    </submittedName>
</protein>
<dbReference type="OrthoDB" id="8754850at2"/>